<evidence type="ECO:0000313" key="12">
    <source>
        <dbReference type="Proteomes" id="UP000295157"/>
    </source>
</evidence>
<gene>
    <name evidence="11" type="ORF">E1267_39880</name>
</gene>
<evidence type="ECO:0000256" key="5">
    <source>
        <dbReference type="ARBA" id="ARBA00022741"/>
    </source>
</evidence>
<dbReference type="InterPro" id="IPR011712">
    <property type="entry name" value="Sig_transdc_His_kin_sub3_dim/P"/>
</dbReference>
<dbReference type="Pfam" id="PF13796">
    <property type="entry name" value="Sensor"/>
    <property type="match status" value="1"/>
</dbReference>
<keyword evidence="9" id="KW-1133">Transmembrane helix</keyword>
<dbReference type="InterPro" id="IPR003594">
    <property type="entry name" value="HATPase_dom"/>
</dbReference>
<dbReference type="SMART" id="SM00387">
    <property type="entry name" value="HATPase_c"/>
    <property type="match status" value="1"/>
</dbReference>
<reference evidence="11 12" key="1">
    <citation type="submission" date="2019-02" db="EMBL/GenBank/DDBJ databases">
        <title>Draft genome sequences of novel Actinobacteria.</title>
        <authorList>
            <person name="Sahin N."/>
            <person name="Ay H."/>
            <person name="Saygin H."/>
        </authorList>
    </citation>
    <scope>NUCLEOTIDE SEQUENCE [LARGE SCALE GENOMIC DNA]</scope>
    <source>
        <strain evidence="11 12">KC201</strain>
    </source>
</reference>
<comment type="caution">
    <text evidence="11">The sequence shown here is derived from an EMBL/GenBank/DDBJ whole genome shotgun (WGS) entry which is preliminary data.</text>
</comment>
<keyword evidence="7" id="KW-0067">ATP-binding</keyword>
<accession>A0A4R4MSK1</accession>
<dbReference type="EMBL" id="SMJZ01000266">
    <property type="protein sequence ID" value="TDB97402.1"/>
    <property type="molecule type" value="Genomic_DNA"/>
</dbReference>
<dbReference type="GO" id="GO:0016020">
    <property type="term" value="C:membrane"/>
    <property type="evidence" value="ECO:0007669"/>
    <property type="project" value="InterPro"/>
</dbReference>
<organism evidence="11 12">
    <name type="scientific">Nonomuraea longispora</name>
    <dbReference type="NCBI Taxonomy" id="1848320"/>
    <lineage>
        <taxon>Bacteria</taxon>
        <taxon>Bacillati</taxon>
        <taxon>Actinomycetota</taxon>
        <taxon>Actinomycetes</taxon>
        <taxon>Streptosporangiales</taxon>
        <taxon>Streptosporangiaceae</taxon>
        <taxon>Nonomuraea</taxon>
    </lineage>
</organism>
<dbReference type="EC" id="2.7.13.3" evidence="2"/>
<dbReference type="InterPro" id="IPR025828">
    <property type="entry name" value="Put_sensor_dom"/>
</dbReference>
<keyword evidence="6 11" id="KW-0418">Kinase</keyword>
<evidence type="ECO:0000256" key="6">
    <source>
        <dbReference type="ARBA" id="ARBA00022777"/>
    </source>
</evidence>
<keyword evidence="9" id="KW-0812">Transmembrane</keyword>
<keyword evidence="8" id="KW-0902">Two-component regulatory system</keyword>
<dbReference type="CDD" id="cd16917">
    <property type="entry name" value="HATPase_UhpB-NarQ-NarX-like"/>
    <property type="match status" value="1"/>
</dbReference>
<dbReference type="InterPro" id="IPR050482">
    <property type="entry name" value="Sensor_HK_TwoCompSys"/>
</dbReference>
<dbReference type="PANTHER" id="PTHR24421">
    <property type="entry name" value="NITRATE/NITRITE SENSOR PROTEIN NARX-RELATED"/>
    <property type="match status" value="1"/>
</dbReference>
<name>A0A4R4MSK1_9ACTN</name>
<dbReference type="OrthoDB" id="5241729at2"/>
<dbReference type="GO" id="GO:0005524">
    <property type="term" value="F:ATP binding"/>
    <property type="evidence" value="ECO:0007669"/>
    <property type="project" value="UniProtKB-KW"/>
</dbReference>
<sequence length="404" mass="42519">MSAVTGDAFEALDRLAGGLGTALLALATVAGWVVVGPACLIGIGLPMVQPMLSVTRSVAERERARLGRWGEHVVSPYPATRPAKGWRTDPATWRDLAWLAVHSAVGLPLGLVGITLPIMGVRDASFPLWWHLLPEGETGSSLGIPVHTWPGVIAVGLSGFVWLAISILCGRPIARLQSLPGRRLLSPHPSVDLSERVARLTATRAGALAAHAAELRRIERALHDGAQNRLLAVVVMATAAKRALERDPANVGPALDRVQLAAEQALTELRGVVRSILPPILANRGLAGALSAVAADSAIPCDLRVGQLGHLPLSVEATAYFTVAEALTNAGKHSRATRLRVEAARHGEVLRVEVEDNGIGGAWERGGSGLAGIRRRVEAHDGTFTLTSPQGGPTRMKVELPCAS</sequence>
<keyword evidence="5" id="KW-0547">Nucleotide-binding</keyword>
<feature type="domain" description="Histidine kinase/HSP90-like ATPase" evidence="10">
    <location>
        <begin position="314"/>
        <end position="404"/>
    </location>
</feature>
<evidence type="ECO:0000256" key="9">
    <source>
        <dbReference type="SAM" id="Phobius"/>
    </source>
</evidence>
<evidence type="ECO:0000256" key="1">
    <source>
        <dbReference type="ARBA" id="ARBA00000085"/>
    </source>
</evidence>
<dbReference type="GO" id="GO:0046983">
    <property type="term" value="F:protein dimerization activity"/>
    <property type="evidence" value="ECO:0007669"/>
    <property type="project" value="InterPro"/>
</dbReference>
<feature type="transmembrane region" description="Helical" evidence="9">
    <location>
        <begin position="96"/>
        <end position="119"/>
    </location>
</feature>
<evidence type="ECO:0000259" key="10">
    <source>
        <dbReference type="SMART" id="SM00387"/>
    </source>
</evidence>
<keyword evidence="9" id="KW-0472">Membrane</keyword>
<dbReference type="InterPro" id="IPR036890">
    <property type="entry name" value="HATPase_C_sf"/>
</dbReference>
<dbReference type="GO" id="GO:0000155">
    <property type="term" value="F:phosphorelay sensor kinase activity"/>
    <property type="evidence" value="ECO:0007669"/>
    <property type="project" value="InterPro"/>
</dbReference>
<dbReference type="PANTHER" id="PTHR24421:SF10">
    <property type="entry name" value="NITRATE_NITRITE SENSOR PROTEIN NARQ"/>
    <property type="match status" value="1"/>
</dbReference>
<dbReference type="Proteomes" id="UP000295157">
    <property type="component" value="Unassembled WGS sequence"/>
</dbReference>
<dbReference type="Pfam" id="PF07730">
    <property type="entry name" value="HisKA_3"/>
    <property type="match status" value="1"/>
</dbReference>
<evidence type="ECO:0000256" key="4">
    <source>
        <dbReference type="ARBA" id="ARBA00022679"/>
    </source>
</evidence>
<keyword evidence="3" id="KW-0597">Phosphoprotein</keyword>
<evidence type="ECO:0000313" key="11">
    <source>
        <dbReference type="EMBL" id="TDB97402.1"/>
    </source>
</evidence>
<comment type="catalytic activity">
    <reaction evidence="1">
        <text>ATP + protein L-histidine = ADP + protein N-phospho-L-histidine.</text>
        <dbReference type="EC" id="2.7.13.3"/>
    </reaction>
</comment>
<evidence type="ECO:0000256" key="7">
    <source>
        <dbReference type="ARBA" id="ARBA00022840"/>
    </source>
</evidence>
<dbReference type="Pfam" id="PF02518">
    <property type="entry name" value="HATPase_c"/>
    <property type="match status" value="1"/>
</dbReference>
<evidence type="ECO:0000256" key="3">
    <source>
        <dbReference type="ARBA" id="ARBA00022553"/>
    </source>
</evidence>
<evidence type="ECO:0000256" key="8">
    <source>
        <dbReference type="ARBA" id="ARBA00023012"/>
    </source>
</evidence>
<keyword evidence="4" id="KW-0808">Transferase</keyword>
<feature type="transmembrane region" description="Helical" evidence="9">
    <location>
        <begin position="152"/>
        <end position="174"/>
    </location>
</feature>
<dbReference type="SUPFAM" id="SSF55874">
    <property type="entry name" value="ATPase domain of HSP90 chaperone/DNA topoisomerase II/histidine kinase"/>
    <property type="match status" value="1"/>
</dbReference>
<keyword evidence="12" id="KW-1185">Reference proteome</keyword>
<protein>
    <recommendedName>
        <fullName evidence="2">histidine kinase</fullName>
        <ecNumber evidence="2">2.7.13.3</ecNumber>
    </recommendedName>
</protein>
<dbReference type="AlphaFoldDB" id="A0A4R4MSK1"/>
<feature type="transmembrane region" description="Helical" evidence="9">
    <location>
        <begin position="22"/>
        <end position="48"/>
    </location>
</feature>
<proteinExistence type="predicted"/>
<dbReference type="Gene3D" id="1.20.5.1930">
    <property type="match status" value="1"/>
</dbReference>
<evidence type="ECO:0000256" key="2">
    <source>
        <dbReference type="ARBA" id="ARBA00012438"/>
    </source>
</evidence>
<dbReference type="Gene3D" id="3.30.565.10">
    <property type="entry name" value="Histidine kinase-like ATPase, C-terminal domain"/>
    <property type="match status" value="1"/>
</dbReference>